<name>A0A1I4QI45_9GAMM</name>
<protein>
    <submittedName>
        <fullName evidence="1">Uncharacterized protein</fullName>
    </submittedName>
</protein>
<keyword evidence="2" id="KW-1185">Reference proteome</keyword>
<gene>
    <name evidence="1" type="ORF">SAMN04487963_2387</name>
</gene>
<accession>A0A1I4QI45</accession>
<dbReference type="EMBL" id="FOUE01000003">
    <property type="protein sequence ID" value="SFM39330.1"/>
    <property type="molecule type" value="Genomic_DNA"/>
</dbReference>
<organism evidence="1 2">
    <name type="scientific">Marinobacter zhejiangensis</name>
    <dbReference type="NCBI Taxonomy" id="488535"/>
    <lineage>
        <taxon>Bacteria</taxon>
        <taxon>Pseudomonadati</taxon>
        <taxon>Pseudomonadota</taxon>
        <taxon>Gammaproteobacteria</taxon>
        <taxon>Pseudomonadales</taxon>
        <taxon>Marinobacteraceae</taxon>
        <taxon>Marinobacter</taxon>
    </lineage>
</organism>
<evidence type="ECO:0000313" key="2">
    <source>
        <dbReference type="Proteomes" id="UP000198519"/>
    </source>
</evidence>
<dbReference type="Proteomes" id="UP000198519">
    <property type="component" value="Unassembled WGS sequence"/>
</dbReference>
<dbReference type="STRING" id="488535.SAMN04487963_2387"/>
<sequence length="44" mass="5459">MREFRYWNYDGDPFQAFVARPRSWAPTVVIVDRFRRDSRIIRLV</sequence>
<dbReference type="AlphaFoldDB" id="A0A1I4QI45"/>
<proteinExistence type="predicted"/>
<evidence type="ECO:0000313" key="1">
    <source>
        <dbReference type="EMBL" id="SFM39330.1"/>
    </source>
</evidence>
<reference evidence="2" key="1">
    <citation type="submission" date="2016-10" db="EMBL/GenBank/DDBJ databases">
        <authorList>
            <person name="Varghese N."/>
            <person name="Submissions S."/>
        </authorList>
    </citation>
    <scope>NUCLEOTIDE SEQUENCE [LARGE SCALE GENOMIC DNA]</scope>
    <source>
        <strain evidence="2">CGMCC 1.7061</strain>
    </source>
</reference>